<dbReference type="EMBL" id="MSCK01000001">
    <property type="protein sequence ID" value="PQJ73636.1"/>
    <property type="molecule type" value="Genomic_DNA"/>
</dbReference>
<protein>
    <submittedName>
        <fullName evidence="2">Uncharacterized protein</fullName>
    </submittedName>
</protein>
<proteinExistence type="predicted"/>
<evidence type="ECO:0000313" key="3">
    <source>
        <dbReference type="Proteomes" id="UP000247345"/>
    </source>
</evidence>
<comment type="caution">
    <text evidence="2">The sequence shown here is derived from an EMBL/GenBank/DDBJ whole genome shotgun (WGS) entry which is preliminary data.</text>
</comment>
<feature type="transmembrane region" description="Helical" evidence="1">
    <location>
        <begin position="242"/>
        <end position="263"/>
    </location>
</feature>
<dbReference type="AlphaFoldDB" id="A0A2P6CFJ0"/>
<organism evidence="2 3">
    <name type="scientific">Polaribacter butkevichii</name>
    <dbReference type="NCBI Taxonomy" id="218490"/>
    <lineage>
        <taxon>Bacteria</taxon>
        <taxon>Pseudomonadati</taxon>
        <taxon>Bacteroidota</taxon>
        <taxon>Flavobacteriia</taxon>
        <taxon>Flavobacteriales</taxon>
        <taxon>Flavobacteriaceae</taxon>
    </lineage>
</organism>
<sequence length="285" mass="33969">TTHKKFVPMIKQNPFSIYDFLGYFIPGALLIYLYTFIEYLGSINDKLDLSSFLKLNSELQIEKVLFFVILSYSLGHLLNFTSSITIEKYANWKYDYPSKYLLGFNKKGVIKTLNIRRFILAVILFPVTVLDLILGDLFKFKNFYTRKLDDFLIETISKKGLILINRLLENIELDNKIKGLKNYDFFRIFSHYTFEHSKNHQFRLVNYVVLYGFLRTMTLISIIIFWYFVYIMTNQINGFVNYLQLIIIGLISYVFFMAFMKFYRRYTLEGLMLIAIDKELIEIEE</sequence>
<gene>
    <name evidence="2" type="ORF">BTO14_10305</name>
</gene>
<feature type="transmembrane region" description="Helical" evidence="1">
    <location>
        <begin position="20"/>
        <end position="43"/>
    </location>
</feature>
<keyword evidence="1" id="KW-0812">Transmembrane</keyword>
<feature type="transmembrane region" description="Helical" evidence="1">
    <location>
        <begin position="118"/>
        <end position="138"/>
    </location>
</feature>
<feature type="transmembrane region" description="Helical" evidence="1">
    <location>
        <begin position="64"/>
        <end position="86"/>
    </location>
</feature>
<dbReference type="Proteomes" id="UP000247345">
    <property type="component" value="Unassembled WGS sequence"/>
</dbReference>
<keyword evidence="1" id="KW-0472">Membrane</keyword>
<feature type="non-terminal residue" evidence="2">
    <location>
        <position position="1"/>
    </location>
</feature>
<reference evidence="2 3" key="1">
    <citation type="submission" date="2016-12" db="EMBL/GenBank/DDBJ databases">
        <title>Trade-off between light-utilization and light-protection in marine flavobacteria.</title>
        <authorList>
            <person name="Kumagai Y."/>
            <person name="Yoshizawa S."/>
            <person name="Kogure K."/>
            <person name="Iwasaki W."/>
        </authorList>
    </citation>
    <scope>NUCLEOTIDE SEQUENCE [LARGE SCALE GENOMIC DNA]</scope>
    <source>
        <strain evidence="2 3">KCTC 12100</strain>
    </source>
</reference>
<name>A0A2P6CFJ0_9FLAO</name>
<dbReference type="RefSeq" id="WP_211296721.1">
    <property type="nucleotide sequence ID" value="NZ_MSCK01000001.1"/>
</dbReference>
<keyword evidence="3" id="KW-1185">Reference proteome</keyword>
<keyword evidence="1" id="KW-1133">Transmembrane helix</keyword>
<accession>A0A2P6CFJ0</accession>
<evidence type="ECO:0000256" key="1">
    <source>
        <dbReference type="SAM" id="Phobius"/>
    </source>
</evidence>
<evidence type="ECO:0000313" key="2">
    <source>
        <dbReference type="EMBL" id="PQJ73636.1"/>
    </source>
</evidence>
<feature type="transmembrane region" description="Helical" evidence="1">
    <location>
        <begin position="204"/>
        <end position="230"/>
    </location>
</feature>